<protein>
    <submittedName>
        <fullName evidence="2">DNA repair ATPase</fullName>
    </submittedName>
</protein>
<dbReference type="Pfam" id="PF25472">
    <property type="entry name" value="DUF7902"/>
    <property type="match status" value="1"/>
</dbReference>
<dbReference type="InterPro" id="IPR003593">
    <property type="entry name" value="AAA+_ATPase"/>
</dbReference>
<dbReference type="Pfam" id="PF12458">
    <property type="entry name" value="DUF3686"/>
    <property type="match status" value="1"/>
</dbReference>
<dbReference type="RefSeq" id="WP_348945194.1">
    <property type="nucleotide sequence ID" value="NZ_CP157355.1"/>
</dbReference>
<feature type="domain" description="AAA+ ATPase" evidence="1">
    <location>
        <begin position="1280"/>
        <end position="1429"/>
    </location>
</feature>
<name>A0AAU7F9Y5_9NEIS</name>
<dbReference type="KEGG" id="cmav:ABHF33_00870"/>
<dbReference type="SUPFAM" id="SSF52540">
    <property type="entry name" value="P-loop containing nucleoside triphosphate hydrolases"/>
    <property type="match status" value="1"/>
</dbReference>
<dbReference type="EMBL" id="CP157355">
    <property type="protein sequence ID" value="XBM00867.1"/>
    <property type="molecule type" value="Genomic_DNA"/>
</dbReference>
<dbReference type="InterPro" id="IPR003959">
    <property type="entry name" value="ATPase_AAA_core"/>
</dbReference>
<dbReference type="Pfam" id="PF00004">
    <property type="entry name" value="AAA"/>
    <property type="match status" value="1"/>
</dbReference>
<sequence>MSTSTDQNISADQDMSNNGGYELLCQRLASQGQTLLAKAGVLNESRLAAFGRAELRLLGRTRARTENACQARDLVRVGDLLLFAYNVHLGLRKETRIDDVFSLYRLSGEGDTLDLQPVAVTGSFLDEVRFVADFRELYAYYKNASLRQLRVTGDKLLAAFQIGLRPTDVRVFRWQMNRDGSVQYIDNRGERDIVLPPAHDFEWVATTRAEHINGKHPHVNILDTLFVETIGGDLTVKVENNTDTGRGIYSEPVDDANQSLTDAEVSYAQLGSLILLKILPYRETVYRYLVFNSRTQQVLRIDGIGESCVQLPEDHGIIFPGGCYLQSGEYKTFSENVAGMKFKRMIRSPNGEDVLYVFYEPIAGRLALLAYNLIDKTLSSPLLSNGYARFDDGRVLLFTSESEEATRLHPMQLWNTPFCSEDHAAATPPAGFFGRIGNAELVRGIAEVFAIARGTAELKATRVHYEALIRSVTHLMDGYFWLDAPEAGDLAQELKAIVATARLTLDEFDKVQSIRHSASKALEDASAKQKQCLTSIAATIWRTPQQFVETLAQLRLLRGELLALREQRYIDTTALDQLDAGLAQQQQRLSDETVRFLADPKSLALYHQELDKIAASLPDISTVIALAPQLKALDETASGLDLLTELLAGLESGDPTVRTRILDDVGEVYARLNQVRASVRQQRDQLAVREASAEFGAQFKLFGQSVANTLDLLTTPEQCEDSLTQLLTQLEGLESRFGEQTTFLDDILAKREAVFEAFSAKKQTLLAARQQRAQSLNAAAARIISGIEKRLQRFESPEAVHSYFAADAMVVKLRGLIDELRQLNATVEADTVEAKLKSLRDNAVGMQRDRSDLFGSDGIRLGRHTFSVTTQAVDLTLLMRDDALCIHLTGTDFYDPVHDERLTPLRQYWPLTLPSESGDVYRAEYLAWRMLMAMHAGELSAANLEEARLSEAGLLPVVREFASVRYQDAYQKGVHDVDAVQILAALLPMDLQAGLLRHAPLPRALAALFWQFGIVEEARAQWLSRAENARKIAQEFGQTRALQDLHAALRGKLGEFLAQEQLLVEPNVQQALLDYLLAELTSGHSTWCASADASHLHEQLLLQLERRNALSTLREGLQHGQLRDRWALAQAWCEAFALHTPADEAQPQTLSLACVPEAAAMLLCEMPRQRLNVALAQHLSGLLGTHTRIQEGRMTLDLNEFSLRLQQHDLIVEPAFRQLQAIRQQLIDEMRKSIRLEQYQAKPLAGFVRNQLIDQVYLPLIGDNLAKQIGTAGDARRSDLMGLLLLISPPGYGKTTLMEYVANRLGLIFVRVNCPALGHDVTTLDPAQAGNSAARQELEKLNLGLAMGNNVMLYLDDIQHTNPEFLQRFIALCDGTRRIEGIWRGQPRSYDLRGKRFCVVMAGNPYTESGDTFRIPDMLANRADIYNLGDVLSGKEHLFALSYIENSLTANPVLAPLANRDPADLQLFLRWAAGEQIQLTDFKHGYSSAEAGEIVAVLQKLFAARDVLMKVNAAYIASAAQADAYRVEPPFKLQGSYRNMSKLAVKISALLNETELANLIRDHYLGEAQTLTHGAEENLLKLKAMQNALTPEELERWEQIKRDFLHHKRMGGSDADGATKLAQQVSHIVTALSEISARLGSDERISSGLSEISQQLANRQNSEALLQSQELNHLKVQTELQAKLQQQEIQTDLQLKLKQWQHEQNKALGQGLGQINDTLSKMQPQIVVEPQPEIVSVLQGLAHAYENSLIPVISAMQHKIRLDHDIWDKVQVIGEQIRLLEMHLKNTN</sequence>
<dbReference type="GO" id="GO:0005524">
    <property type="term" value="F:ATP binding"/>
    <property type="evidence" value="ECO:0007669"/>
    <property type="project" value="InterPro"/>
</dbReference>
<reference evidence="2" key="1">
    <citation type="submission" date="2024-05" db="EMBL/GenBank/DDBJ databases">
        <authorList>
            <person name="Yang L."/>
            <person name="Pan L."/>
        </authorList>
    </citation>
    <scope>NUCLEOTIDE SEQUENCE</scope>
    <source>
        <strain evidence="2">FCG-7</strain>
    </source>
</reference>
<evidence type="ECO:0000313" key="2">
    <source>
        <dbReference type="EMBL" id="XBM00867.1"/>
    </source>
</evidence>
<proteinExistence type="predicted"/>
<dbReference type="SMART" id="SM00382">
    <property type="entry name" value="AAA"/>
    <property type="match status" value="1"/>
</dbReference>
<accession>A0AAU7F9Y5</accession>
<evidence type="ECO:0000259" key="1">
    <source>
        <dbReference type="SMART" id="SM00382"/>
    </source>
</evidence>
<gene>
    <name evidence="2" type="ORF">ABHF33_00870</name>
</gene>
<dbReference type="Gene3D" id="3.40.50.300">
    <property type="entry name" value="P-loop containing nucleotide triphosphate hydrolases"/>
    <property type="match status" value="1"/>
</dbReference>
<dbReference type="InterPro" id="IPR027417">
    <property type="entry name" value="P-loop_NTPase"/>
</dbReference>
<dbReference type="GO" id="GO:0016887">
    <property type="term" value="F:ATP hydrolysis activity"/>
    <property type="evidence" value="ECO:0007669"/>
    <property type="project" value="InterPro"/>
</dbReference>
<dbReference type="InterPro" id="IPR057224">
    <property type="entry name" value="DUF7902"/>
</dbReference>
<dbReference type="InterPro" id="IPR020958">
    <property type="entry name" value="DUF3686"/>
</dbReference>
<organism evidence="2">
    <name type="scientific">Chitinibacter mangrovi</name>
    <dbReference type="NCBI Taxonomy" id="3153927"/>
    <lineage>
        <taxon>Bacteria</taxon>
        <taxon>Pseudomonadati</taxon>
        <taxon>Pseudomonadota</taxon>
        <taxon>Betaproteobacteria</taxon>
        <taxon>Neisseriales</taxon>
        <taxon>Chitinibacteraceae</taxon>
        <taxon>Chitinibacter</taxon>
    </lineage>
</organism>